<dbReference type="Proteomes" id="UP000236413">
    <property type="component" value="Unassembled WGS sequence"/>
</dbReference>
<reference evidence="3 4" key="1">
    <citation type="submission" date="2018-04" db="EMBL/GenBank/DDBJ databases">
        <title>Chryseobacterium oncorhynchi 701B-08T from rainbow trout, and Chryseobacterium viscerum 687B-08T from diseased fish.</title>
        <authorList>
            <person name="Jeong J.-J."/>
            <person name="Lee Y.J."/>
            <person name="Pathiraja D."/>
            <person name="Park B."/>
            <person name="Choi I.-G."/>
            <person name="Kim K.D."/>
        </authorList>
    </citation>
    <scope>NUCLEOTIDE SEQUENCE [LARGE SCALE GENOMIC DNA]</scope>
    <source>
        <strain evidence="3 4">687B-08</strain>
    </source>
</reference>
<dbReference type="PROSITE" id="PS50853">
    <property type="entry name" value="FN3"/>
    <property type="match status" value="1"/>
</dbReference>
<gene>
    <name evidence="3" type="ORF">C1634_004380</name>
</gene>
<dbReference type="Gene3D" id="2.60.40.10">
    <property type="entry name" value="Immunoglobulins"/>
    <property type="match status" value="1"/>
</dbReference>
<organism evidence="3 4">
    <name type="scientific">Chryseobacterium viscerum</name>
    <dbReference type="NCBI Taxonomy" id="1037377"/>
    <lineage>
        <taxon>Bacteria</taxon>
        <taxon>Pseudomonadati</taxon>
        <taxon>Bacteroidota</taxon>
        <taxon>Flavobacteriia</taxon>
        <taxon>Flavobacteriales</taxon>
        <taxon>Weeksellaceae</taxon>
        <taxon>Chryseobacterium group</taxon>
        <taxon>Chryseobacterium</taxon>
    </lineage>
</organism>
<dbReference type="InterPro" id="IPR036116">
    <property type="entry name" value="FN3_sf"/>
</dbReference>
<dbReference type="Pfam" id="PF20009">
    <property type="entry name" value="GEVED"/>
    <property type="match status" value="1"/>
</dbReference>
<dbReference type="CDD" id="cd00063">
    <property type="entry name" value="FN3"/>
    <property type="match status" value="1"/>
</dbReference>
<comment type="caution">
    <text evidence="3">The sequence shown here is derived from an EMBL/GenBank/DDBJ whole genome shotgun (WGS) entry which is preliminary data.</text>
</comment>
<dbReference type="SUPFAM" id="SSF49265">
    <property type="entry name" value="Fibronectin type III"/>
    <property type="match status" value="1"/>
</dbReference>
<dbReference type="SMART" id="SM00060">
    <property type="entry name" value="FN3"/>
    <property type="match status" value="1"/>
</dbReference>
<feature type="domain" description="Fibronectin type-III" evidence="2">
    <location>
        <begin position="34"/>
        <end position="116"/>
    </location>
</feature>
<dbReference type="AlphaFoldDB" id="A0A316WRQ6"/>
<keyword evidence="1" id="KW-0732">Signal</keyword>
<dbReference type="RefSeq" id="WP_109737949.1">
    <property type="nucleotide sequence ID" value="NZ_PPEG02000002.1"/>
</dbReference>
<evidence type="ECO:0000256" key="1">
    <source>
        <dbReference type="ARBA" id="ARBA00022729"/>
    </source>
</evidence>
<dbReference type="NCBIfam" id="TIGR04183">
    <property type="entry name" value="Por_Secre_tail"/>
    <property type="match status" value="1"/>
</dbReference>
<evidence type="ECO:0000313" key="4">
    <source>
        <dbReference type="Proteomes" id="UP000236413"/>
    </source>
</evidence>
<accession>A0A316WRQ6</accession>
<protein>
    <recommendedName>
        <fullName evidence="2">Fibronectin type-III domain-containing protein</fullName>
    </recommendedName>
</protein>
<dbReference type="EMBL" id="PPEG02000002">
    <property type="protein sequence ID" value="PWN63839.1"/>
    <property type="molecule type" value="Genomic_DNA"/>
</dbReference>
<name>A0A316WRQ6_9FLAO</name>
<dbReference type="InterPro" id="IPR013783">
    <property type="entry name" value="Ig-like_fold"/>
</dbReference>
<dbReference type="Pfam" id="PF00041">
    <property type="entry name" value="fn3"/>
    <property type="match status" value="1"/>
</dbReference>
<proteinExistence type="predicted"/>
<dbReference type="InterPro" id="IPR003961">
    <property type="entry name" value="FN3_dom"/>
</dbReference>
<evidence type="ECO:0000313" key="3">
    <source>
        <dbReference type="EMBL" id="PWN63839.1"/>
    </source>
</evidence>
<dbReference type="InterPro" id="IPR045474">
    <property type="entry name" value="GEVED"/>
</dbReference>
<sequence length="355" mass="38988">MIKKIFLLFLLSIISFYQCNVLKIKENSVSLLPPPANVTITDITPTSATVSWTPQIGTGSMVVYKKVGEISSTTRYTTSTSITIDLTQCTTYEVKVQYVQAGGGYSTPITFTTPMWYCIENSTAVITPYLYASNVTLNATDLSSMVSNSTGTKAYSNYRSDPTRKVKLVRGSSNNTISVTKAGPSTQNPTTIGIWIDYNGDRSFDSSSERILYSTNSTDMNPTATFNVPLQAGQGECKVAMRVISNTTPYFTNCGPTNEIQDYEVEFIDASSLATKESLEKNKEISISPNPASDILNISGISEAANFEIYNAVGQKTEEGKVSNHNVSIHHLSKGVYFIQLKDKEKVTRLKFIKK</sequence>
<dbReference type="InterPro" id="IPR026444">
    <property type="entry name" value="Secre_tail"/>
</dbReference>
<evidence type="ECO:0000259" key="2">
    <source>
        <dbReference type="PROSITE" id="PS50853"/>
    </source>
</evidence>
<dbReference type="Pfam" id="PF18962">
    <property type="entry name" value="Por_Secre_tail"/>
    <property type="match status" value="1"/>
</dbReference>